<evidence type="ECO:0000313" key="2">
    <source>
        <dbReference type="Proteomes" id="UP000297703"/>
    </source>
</evidence>
<accession>A0A4D9EPQ0</accession>
<keyword evidence="2" id="KW-1185">Reference proteome</keyword>
<dbReference type="AlphaFoldDB" id="A0A4D9EPQ0"/>
<dbReference type="EMBL" id="QXTE01000024">
    <property type="protein sequence ID" value="TFK12326.1"/>
    <property type="molecule type" value="Genomic_DNA"/>
</dbReference>
<dbReference type="Proteomes" id="UP000297703">
    <property type="component" value="Unassembled WGS sequence"/>
</dbReference>
<protein>
    <submittedName>
        <fullName evidence="1">LIM zinc-binding domain-containing Nebulette-like</fullName>
    </submittedName>
</protein>
<sequence length="106" mass="12120">MLFHVCFITLQYKSHKTPVAYGLTPVAQTPIVKRMSSKIRKHFFFNFKTGAVIDKIQALSRVSHPLQYHVCDIIPPAVICLHSCRQGIAFHKEILFPSVHSSYKPK</sequence>
<proteinExistence type="predicted"/>
<name>A0A4D9EPQ0_9SAUR</name>
<gene>
    <name evidence="1" type="ORF">DR999_PMT04379</name>
</gene>
<reference evidence="1 2" key="1">
    <citation type="submission" date="2019-04" db="EMBL/GenBank/DDBJ databases">
        <title>Draft genome of the big-headed turtle Platysternon megacephalum.</title>
        <authorList>
            <person name="Gong S."/>
        </authorList>
    </citation>
    <scope>NUCLEOTIDE SEQUENCE [LARGE SCALE GENOMIC DNA]</scope>
    <source>
        <strain evidence="1">DO16091913</strain>
        <tissue evidence="1">Muscle</tissue>
    </source>
</reference>
<reference evidence="1 2" key="2">
    <citation type="submission" date="2019-04" db="EMBL/GenBank/DDBJ databases">
        <title>The genome sequence of big-headed turtle.</title>
        <authorList>
            <person name="Gong S."/>
        </authorList>
    </citation>
    <scope>NUCLEOTIDE SEQUENCE [LARGE SCALE GENOMIC DNA]</scope>
    <source>
        <strain evidence="1">DO16091913</strain>
        <tissue evidence="1">Muscle</tissue>
    </source>
</reference>
<evidence type="ECO:0000313" key="1">
    <source>
        <dbReference type="EMBL" id="TFK12326.1"/>
    </source>
</evidence>
<organism evidence="1 2">
    <name type="scientific">Platysternon megacephalum</name>
    <name type="common">big-headed turtle</name>
    <dbReference type="NCBI Taxonomy" id="55544"/>
    <lineage>
        <taxon>Eukaryota</taxon>
        <taxon>Metazoa</taxon>
        <taxon>Chordata</taxon>
        <taxon>Craniata</taxon>
        <taxon>Vertebrata</taxon>
        <taxon>Euteleostomi</taxon>
        <taxon>Archelosauria</taxon>
        <taxon>Testudinata</taxon>
        <taxon>Testudines</taxon>
        <taxon>Cryptodira</taxon>
        <taxon>Durocryptodira</taxon>
        <taxon>Testudinoidea</taxon>
        <taxon>Platysternidae</taxon>
        <taxon>Platysternon</taxon>
    </lineage>
</organism>
<comment type="caution">
    <text evidence="1">The sequence shown here is derived from an EMBL/GenBank/DDBJ whole genome shotgun (WGS) entry which is preliminary data.</text>
</comment>